<keyword evidence="13" id="KW-1185">Reference proteome</keyword>
<dbReference type="Pfam" id="PF01061">
    <property type="entry name" value="ABC2_membrane"/>
    <property type="match status" value="1"/>
</dbReference>
<evidence type="ECO:0000256" key="2">
    <source>
        <dbReference type="ARBA" id="ARBA00007783"/>
    </source>
</evidence>
<feature type="transmembrane region" description="Helical" evidence="10">
    <location>
        <begin position="270"/>
        <end position="292"/>
    </location>
</feature>
<feature type="transmembrane region" description="Helical" evidence="10">
    <location>
        <begin position="57"/>
        <end position="78"/>
    </location>
</feature>
<dbReference type="PANTHER" id="PTHR30413:SF8">
    <property type="entry name" value="TRANSPORT PERMEASE PROTEIN"/>
    <property type="match status" value="1"/>
</dbReference>
<dbReference type="Proteomes" id="UP001589611">
    <property type="component" value="Unassembled WGS sequence"/>
</dbReference>
<evidence type="ECO:0000313" key="12">
    <source>
        <dbReference type="EMBL" id="MFB9645798.1"/>
    </source>
</evidence>
<feature type="domain" description="ABC transmembrane type-2" evidence="11">
    <location>
        <begin position="59"/>
        <end position="295"/>
    </location>
</feature>
<dbReference type="InterPro" id="IPR000412">
    <property type="entry name" value="ABC_2_transport"/>
</dbReference>
<evidence type="ECO:0000256" key="5">
    <source>
        <dbReference type="ARBA" id="ARBA00022519"/>
    </source>
</evidence>
<feature type="transmembrane region" description="Helical" evidence="10">
    <location>
        <begin position="136"/>
        <end position="163"/>
    </location>
</feature>
<keyword evidence="3 10" id="KW-0813">Transport</keyword>
<evidence type="ECO:0000256" key="8">
    <source>
        <dbReference type="ARBA" id="ARBA00023136"/>
    </source>
</evidence>
<dbReference type="InterPro" id="IPR047817">
    <property type="entry name" value="ABC2_TM_bact-type"/>
</dbReference>
<evidence type="ECO:0000313" key="13">
    <source>
        <dbReference type="Proteomes" id="UP001589611"/>
    </source>
</evidence>
<keyword evidence="6 10" id="KW-0812">Transmembrane</keyword>
<evidence type="ECO:0000256" key="3">
    <source>
        <dbReference type="ARBA" id="ARBA00022448"/>
    </source>
</evidence>
<dbReference type="PRINTS" id="PR00164">
    <property type="entry name" value="ABC2TRNSPORT"/>
</dbReference>
<name>A0ABV5SZL7_9MICO</name>
<keyword evidence="7 10" id="KW-1133">Transmembrane helix</keyword>
<keyword evidence="4 10" id="KW-1003">Cell membrane</keyword>
<dbReference type="InterPro" id="IPR013525">
    <property type="entry name" value="ABC2_TM"/>
</dbReference>
<evidence type="ECO:0000256" key="9">
    <source>
        <dbReference type="ARBA" id="ARBA00023251"/>
    </source>
</evidence>
<dbReference type="PROSITE" id="PS51012">
    <property type="entry name" value="ABC_TM2"/>
    <property type="match status" value="1"/>
</dbReference>
<evidence type="ECO:0000259" key="11">
    <source>
        <dbReference type="PROSITE" id="PS51012"/>
    </source>
</evidence>
<proteinExistence type="inferred from homology"/>
<comment type="caution">
    <text evidence="12">The sequence shown here is derived from an EMBL/GenBank/DDBJ whole genome shotgun (WGS) entry which is preliminary data.</text>
</comment>
<gene>
    <name evidence="12" type="ORF">ACFFPJ_08295</name>
</gene>
<feature type="transmembrane region" description="Helical" evidence="10">
    <location>
        <begin position="169"/>
        <end position="190"/>
    </location>
</feature>
<dbReference type="EMBL" id="JBHMBE010000003">
    <property type="protein sequence ID" value="MFB9645798.1"/>
    <property type="molecule type" value="Genomic_DNA"/>
</dbReference>
<keyword evidence="9" id="KW-0046">Antibiotic resistance</keyword>
<accession>A0ABV5SZL7</accession>
<evidence type="ECO:0000256" key="1">
    <source>
        <dbReference type="ARBA" id="ARBA00004429"/>
    </source>
</evidence>
<evidence type="ECO:0000256" key="7">
    <source>
        <dbReference type="ARBA" id="ARBA00022989"/>
    </source>
</evidence>
<comment type="similarity">
    <text evidence="2 10">Belongs to the ABC-2 integral membrane protein family.</text>
</comment>
<sequence length="303" mass="33418">MTVEERFARLDALPMVSIGTTDTRLSALPRKVREIYANRQLLLLLTRRDLEVRYRGSFLGFLWSLIKPLIMLAVYYVVLGQVLGAAKGIDGFGIYVFSGLTIYMLFADSIGAAAGSIVGNAGLVKKIYLPREIFPLAAIGGAIFMFAMQLVVLVGAIVLLQQWPDPTGLVYFLPSVFLVLVYVLAIGLLLSAMNVYLRDIQYLTEILLVLMMWGSPIVYSWQMVAGVIEEFNLPAWLLEVYTNNPLTLAVLGFHKTMWGAGTPADYPPDLALRMAIAGAIGLVVLLLSHLAFQRMQGNLAQEL</sequence>
<evidence type="ECO:0000256" key="6">
    <source>
        <dbReference type="ARBA" id="ARBA00022692"/>
    </source>
</evidence>
<feature type="transmembrane region" description="Helical" evidence="10">
    <location>
        <begin position="102"/>
        <end position="124"/>
    </location>
</feature>
<comment type="subcellular location">
    <subcellularLocation>
        <location evidence="1">Cell inner membrane</location>
        <topology evidence="1">Multi-pass membrane protein</topology>
    </subcellularLocation>
    <subcellularLocation>
        <location evidence="10">Cell membrane</location>
        <topology evidence="10">Multi-pass membrane protein</topology>
    </subcellularLocation>
</comment>
<organism evidence="12 13">
    <name type="scientific">Microbacterium terregens</name>
    <dbReference type="NCBI Taxonomy" id="69363"/>
    <lineage>
        <taxon>Bacteria</taxon>
        <taxon>Bacillati</taxon>
        <taxon>Actinomycetota</taxon>
        <taxon>Actinomycetes</taxon>
        <taxon>Micrococcales</taxon>
        <taxon>Microbacteriaceae</taxon>
        <taxon>Microbacterium</taxon>
    </lineage>
</organism>
<keyword evidence="5" id="KW-0997">Cell inner membrane</keyword>
<dbReference type="PANTHER" id="PTHR30413">
    <property type="entry name" value="INNER MEMBRANE TRANSPORT PERMEASE"/>
    <property type="match status" value="1"/>
</dbReference>
<feature type="transmembrane region" description="Helical" evidence="10">
    <location>
        <begin position="202"/>
        <end position="221"/>
    </location>
</feature>
<evidence type="ECO:0000256" key="10">
    <source>
        <dbReference type="RuleBase" id="RU361157"/>
    </source>
</evidence>
<protein>
    <recommendedName>
        <fullName evidence="10">Transport permease protein</fullName>
    </recommendedName>
</protein>
<evidence type="ECO:0000256" key="4">
    <source>
        <dbReference type="ARBA" id="ARBA00022475"/>
    </source>
</evidence>
<keyword evidence="8 10" id="KW-0472">Membrane</keyword>
<dbReference type="RefSeq" id="WP_344712313.1">
    <property type="nucleotide sequence ID" value="NZ_BAAAWH010000001.1"/>
</dbReference>
<reference evidence="12 13" key="1">
    <citation type="submission" date="2024-09" db="EMBL/GenBank/DDBJ databases">
        <authorList>
            <person name="Sun Q."/>
            <person name="Mori K."/>
        </authorList>
    </citation>
    <scope>NUCLEOTIDE SEQUENCE [LARGE SCALE GENOMIC DNA]</scope>
    <source>
        <strain evidence="12 13">JCM 1342</strain>
    </source>
</reference>